<evidence type="ECO:0000313" key="3">
    <source>
        <dbReference type="Proteomes" id="UP000259253"/>
    </source>
</evidence>
<reference evidence="2 3" key="1">
    <citation type="submission" date="2017-07" db="EMBL/GenBank/DDBJ databases">
        <title>Characterization of ecologically diverse viruses infecting co-occurring strains of cosmopolitan hyperhalophilic Bacteroidetes.</title>
        <authorList>
            <person name="Villamor J."/>
            <person name="Ramos-Barbero M.D."/>
            <person name="Gonzalez-Torres P."/>
            <person name="Gabaldon T."/>
            <person name="Rollesso-Mora R."/>
            <person name="Meseguer I."/>
            <person name="Martinez-Garcia M."/>
            <person name="Santos F."/>
            <person name="Anton J."/>
        </authorList>
    </citation>
    <scope>NUCLEOTIDE SEQUENCE [LARGE SCALE GENOMIC DNA]</scope>
</reference>
<accession>A0A2I6UH66</accession>
<dbReference type="Proteomes" id="UP000259253">
    <property type="component" value="Segment"/>
</dbReference>
<name>A0A2I6UH66_9CAUD</name>
<keyword evidence="3" id="KW-1185">Reference proteome</keyword>
<proteinExistence type="predicted"/>
<organism evidence="2 3">
    <name type="scientific">Salinibacter phage M31CR41-2</name>
    <dbReference type="NCBI Taxonomy" id="2681614"/>
    <lineage>
        <taxon>Viruses</taxon>
        <taxon>Duplodnaviria</taxon>
        <taxon>Heunggongvirae</taxon>
        <taxon>Uroviricota</taxon>
        <taxon>Caudoviricetes</taxon>
        <taxon>Kairosalinivirus</taxon>
        <taxon>Kairosalinivirus M31CR412</taxon>
    </lineage>
</organism>
<dbReference type="KEGG" id="vg:40236351"/>
<dbReference type="RefSeq" id="YP_009639554.1">
    <property type="nucleotide sequence ID" value="NC_042352.1"/>
</dbReference>
<sequence precursor="true">MAVIQPGASTNMSSRRQAKAQLPGSLHRVAVQGQGTVGRNLLGKKRRHLPRTKVV</sequence>
<evidence type="ECO:0000256" key="1">
    <source>
        <dbReference type="SAM" id="MobiDB-lite"/>
    </source>
</evidence>
<evidence type="ECO:0000313" key="2">
    <source>
        <dbReference type="EMBL" id="AUO79334.1"/>
    </source>
</evidence>
<protein>
    <submittedName>
        <fullName evidence="2">Uncharacterized protein</fullName>
    </submittedName>
</protein>
<dbReference type="EMBL" id="MF580961">
    <property type="protein sequence ID" value="AUO79334.1"/>
    <property type="molecule type" value="Genomic_DNA"/>
</dbReference>
<dbReference type="GeneID" id="40236351"/>
<feature type="region of interest" description="Disordered" evidence="1">
    <location>
        <begin position="1"/>
        <end position="24"/>
    </location>
</feature>